<dbReference type="STRING" id="260086.SAMN05216207_100656"/>
<evidence type="ECO:0000259" key="3">
    <source>
        <dbReference type="Pfam" id="PF03061"/>
    </source>
</evidence>
<name>A0A1I4VGV9_PSUAM</name>
<dbReference type="EMBL" id="FOUY01000006">
    <property type="protein sequence ID" value="SFN00397.1"/>
    <property type="molecule type" value="Genomic_DNA"/>
</dbReference>
<dbReference type="AlphaFoldDB" id="A0A1I4VGV9"/>
<dbReference type="Proteomes" id="UP000199614">
    <property type="component" value="Unassembled WGS sequence"/>
</dbReference>
<dbReference type="InterPro" id="IPR006683">
    <property type="entry name" value="Thioestr_dom"/>
</dbReference>
<dbReference type="GO" id="GO:0005829">
    <property type="term" value="C:cytosol"/>
    <property type="evidence" value="ECO:0007669"/>
    <property type="project" value="TreeGrafter"/>
</dbReference>
<dbReference type="PANTHER" id="PTHR43240:SF5">
    <property type="entry name" value="1,4-DIHYDROXY-2-NAPHTHOYL-COA THIOESTERASE 1"/>
    <property type="match status" value="1"/>
</dbReference>
<accession>A0A1I4VGV9</accession>
<feature type="domain" description="Thioesterase" evidence="3">
    <location>
        <begin position="49"/>
        <end position="126"/>
    </location>
</feature>
<evidence type="ECO:0000313" key="4">
    <source>
        <dbReference type="EMBL" id="SFN00397.1"/>
    </source>
</evidence>
<organism evidence="4 5">
    <name type="scientific">Pseudonocardia ammonioxydans</name>
    <dbReference type="NCBI Taxonomy" id="260086"/>
    <lineage>
        <taxon>Bacteria</taxon>
        <taxon>Bacillati</taxon>
        <taxon>Actinomycetota</taxon>
        <taxon>Actinomycetes</taxon>
        <taxon>Pseudonocardiales</taxon>
        <taxon>Pseudonocardiaceae</taxon>
        <taxon>Pseudonocardia</taxon>
    </lineage>
</organism>
<keyword evidence="5" id="KW-1185">Reference proteome</keyword>
<evidence type="ECO:0000313" key="5">
    <source>
        <dbReference type="Proteomes" id="UP000199614"/>
    </source>
</evidence>
<dbReference type="Pfam" id="PF03061">
    <property type="entry name" value="4HBT"/>
    <property type="match status" value="1"/>
</dbReference>
<evidence type="ECO:0000256" key="1">
    <source>
        <dbReference type="ARBA" id="ARBA00008324"/>
    </source>
</evidence>
<evidence type="ECO:0000256" key="2">
    <source>
        <dbReference type="ARBA" id="ARBA00022801"/>
    </source>
</evidence>
<dbReference type="NCBIfam" id="TIGR00369">
    <property type="entry name" value="unchar_dom_1"/>
    <property type="match status" value="1"/>
</dbReference>
<dbReference type="SUPFAM" id="SSF54637">
    <property type="entry name" value="Thioesterase/thiol ester dehydrase-isomerase"/>
    <property type="match status" value="1"/>
</dbReference>
<proteinExistence type="inferred from homology"/>
<gene>
    <name evidence="4" type="ORF">SAMN05216207_100656</name>
</gene>
<dbReference type="GO" id="GO:0061522">
    <property type="term" value="F:1,4-dihydroxy-2-naphthoyl-CoA thioesterase activity"/>
    <property type="evidence" value="ECO:0007669"/>
    <property type="project" value="TreeGrafter"/>
</dbReference>
<dbReference type="InterPro" id="IPR003736">
    <property type="entry name" value="PAAI_dom"/>
</dbReference>
<keyword evidence="2" id="KW-0378">Hydrolase</keyword>
<dbReference type="Gene3D" id="3.10.129.10">
    <property type="entry name" value="Hotdog Thioesterase"/>
    <property type="match status" value="1"/>
</dbReference>
<dbReference type="PANTHER" id="PTHR43240">
    <property type="entry name" value="1,4-DIHYDROXY-2-NAPHTHOYL-COA THIOESTERASE 1"/>
    <property type="match status" value="1"/>
</dbReference>
<protein>
    <submittedName>
        <fullName evidence="4">Uncharacterized domain 1-containing protein</fullName>
    </submittedName>
</protein>
<reference evidence="4 5" key="1">
    <citation type="submission" date="2016-10" db="EMBL/GenBank/DDBJ databases">
        <authorList>
            <person name="de Groot N.N."/>
        </authorList>
    </citation>
    <scope>NUCLEOTIDE SEQUENCE [LARGE SCALE GENOMIC DNA]</scope>
    <source>
        <strain evidence="4 5">CGMCC 4.1877</strain>
    </source>
</reference>
<dbReference type="CDD" id="cd03443">
    <property type="entry name" value="PaaI_thioesterase"/>
    <property type="match status" value="1"/>
</dbReference>
<comment type="similarity">
    <text evidence="1">Belongs to the thioesterase PaaI family.</text>
</comment>
<sequence length="142" mass="15239">MPIDPASLPEMQPEHAAEQLATRMGIEILKADLDEVVARMPVEGNRQPYGLLHGGANAVLAETVGSTLSALHSMPERFPVGLELACTHHRSATSGFVTGTARPLHVGRSTSTSEIVLVDDDGRRVCTAKLTCLHRDTRPHVS</sequence>
<dbReference type="InterPro" id="IPR029069">
    <property type="entry name" value="HotDog_dom_sf"/>
</dbReference>